<organism evidence="1 2">
    <name type="scientific">Cricetulus griseus</name>
    <name type="common">Chinese hamster</name>
    <name type="synonym">Cricetulus barabensis griseus</name>
    <dbReference type="NCBI Taxonomy" id="10029"/>
    <lineage>
        <taxon>Eukaryota</taxon>
        <taxon>Metazoa</taxon>
        <taxon>Chordata</taxon>
        <taxon>Craniata</taxon>
        <taxon>Vertebrata</taxon>
        <taxon>Euteleostomi</taxon>
        <taxon>Mammalia</taxon>
        <taxon>Eutheria</taxon>
        <taxon>Euarchontoglires</taxon>
        <taxon>Glires</taxon>
        <taxon>Rodentia</taxon>
        <taxon>Myomorpha</taxon>
        <taxon>Muroidea</taxon>
        <taxon>Cricetidae</taxon>
        <taxon>Cricetinae</taxon>
        <taxon>Cricetulus</taxon>
    </lineage>
</organism>
<dbReference type="Proteomes" id="UP000001075">
    <property type="component" value="Unassembled WGS sequence"/>
</dbReference>
<dbReference type="EMBL" id="JH003151">
    <property type="protein sequence ID" value="EGW02058.1"/>
    <property type="molecule type" value="Genomic_DNA"/>
</dbReference>
<evidence type="ECO:0000313" key="1">
    <source>
        <dbReference type="EMBL" id="EGW02058.1"/>
    </source>
</evidence>
<name>G3IIY6_CRIGR</name>
<reference evidence="2" key="1">
    <citation type="journal article" date="2011" name="Nat. Biotechnol.">
        <title>The genomic sequence of the Chinese hamster ovary (CHO)-K1 cell line.</title>
        <authorList>
            <person name="Xu X."/>
            <person name="Nagarajan H."/>
            <person name="Lewis N.E."/>
            <person name="Pan S."/>
            <person name="Cai Z."/>
            <person name="Liu X."/>
            <person name="Chen W."/>
            <person name="Xie M."/>
            <person name="Wang W."/>
            <person name="Hammond S."/>
            <person name="Andersen M.R."/>
            <person name="Neff N."/>
            <person name="Passarelli B."/>
            <person name="Koh W."/>
            <person name="Fan H.C."/>
            <person name="Wang J."/>
            <person name="Gui Y."/>
            <person name="Lee K.H."/>
            <person name="Betenbaugh M.J."/>
            <person name="Quake S.R."/>
            <person name="Famili I."/>
            <person name="Palsson B.O."/>
            <person name="Wang J."/>
        </authorList>
    </citation>
    <scope>NUCLEOTIDE SEQUENCE [LARGE SCALE GENOMIC DNA]</scope>
    <source>
        <strain evidence="2">CHO K1 cell line</strain>
    </source>
</reference>
<dbReference type="AlphaFoldDB" id="G3IIY6"/>
<proteinExistence type="predicted"/>
<evidence type="ECO:0000313" key="2">
    <source>
        <dbReference type="Proteomes" id="UP000001075"/>
    </source>
</evidence>
<sequence length="52" mass="5817">MTDWPTTVLYTYLTLALNSFGWSINGVLEGVGLDPTGSRKVHLAHFKLQYFG</sequence>
<dbReference type="InParanoid" id="G3IIY6"/>
<gene>
    <name evidence="1" type="ORF">I79_023815</name>
</gene>
<accession>G3IIY6</accession>
<protein>
    <submittedName>
        <fullName evidence="1">Uncharacterized protein</fullName>
    </submittedName>
</protein>